<evidence type="ECO:0000256" key="6">
    <source>
        <dbReference type="SAM" id="MobiDB-lite"/>
    </source>
</evidence>
<evidence type="ECO:0000313" key="9">
    <source>
        <dbReference type="EMBL" id="PWA46628.1"/>
    </source>
</evidence>
<dbReference type="InterPro" id="IPR007656">
    <property type="entry name" value="GTD-bd"/>
</dbReference>
<reference evidence="9 10" key="1">
    <citation type="journal article" date="2018" name="Mol. Plant">
        <title>The genome of Artemisia annua provides insight into the evolution of Asteraceae family and artemisinin biosynthesis.</title>
        <authorList>
            <person name="Shen Q."/>
            <person name="Zhang L."/>
            <person name="Liao Z."/>
            <person name="Wang S."/>
            <person name="Yan T."/>
            <person name="Shi P."/>
            <person name="Liu M."/>
            <person name="Fu X."/>
            <person name="Pan Q."/>
            <person name="Wang Y."/>
            <person name="Lv Z."/>
            <person name="Lu X."/>
            <person name="Zhang F."/>
            <person name="Jiang W."/>
            <person name="Ma Y."/>
            <person name="Chen M."/>
            <person name="Hao X."/>
            <person name="Li L."/>
            <person name="Tang Y."/>
            <person name="Lv G."/>
            <person name="Zhou Y."/>
            <person name="Sun X."/>
            <person name="Brodelius P.E."/>
            <person name="Rose J.K.C."/>
            <person name="Tang K."/>
        </authorList>
    </citation>
    <scope>NUCLEOTIDE SEQUENCE [LARGE SCALE GENOMIC DNA]</scope>
    <source>
        <strain evidence="10">cv. Huhao1</strain>
        <tissue evidence="9">Leaf</tissue>
    </source>
</reference>
<evidence type="ECO:0000256" key="2">
    <source>
        <dbReference type="ARBA" id="ARBA00022692"/>
    </source>
</evidence>
<dbReference type="GO" id="GO:0016020">
    <property type="term" value="C:membrane"/>
    <property type="evidence" value="ECO:0007669"/>
    <property type="project" value="UniProtKB-SubCell"/>
</dbReference>
<dbReference type="PANTHER" id="PTHR31448">
    <property type="entry name" value="MYOSIN-BINDING PROTEIN 2"/>
    <property type="match status" value="1"/>
</dbReference>
<protein>
    <submittedName>
        <fullName evidence="9">Zein-binding domain-containing protein</fullName>
    </submittedName>
</protein>
<dbReference type="Pfam" id="PF04576">
    <property type="entry name" value="Zein-binding"/>
    <property type="match status" value="1"/>
</dbReference>
<keyword evidence="5" id="KW-0175">Coiled coil</keyword>
<evidence type="ECO:0000256" key="7">
    <source>
        <dbReference type="SAM" id="Phobius"/>
    </source>
</evidence>
<feature type="coiled-coil region" evidence="5">
    <location>
        <begin position="323"/>
        <end position="421"/>
    </location>
</feature>
<dbReference type="InterPro" id="IPR039306">
    <property type="entry name" value="MYOB"/>
</dbReference>
<dbReference type="Proteomes" id="UP000245207">
    <property type="component" value="Unassembled WGS sequence"/>
</dbReference>
<evidence type="ECO:0000256" key="1">
    <source>
        <dbReference type="ARBA" id="ARBA00004167"/>
    </source>
</evidence>
<gene>
    <name evidence="9" type="ORF">CTI12_AA505400</name>
</gene>
<evidence type="ECO:0000259" key="8">
    <source>
        <dbReference type="PROSITE" id="PS51775"/>
    </source>
</evidence>
<dbReference type="PROSITE" id="PS51775">
    <property type="entry name" value="GTD_BINDING"/>
    <property type="match status" value="1"/>
</dbReference>
<feature type="compositionally biased region" description="Acidic residues" evidence="6">
    <location>
        <begin position="198"/>
        <end position="221"/>
    </location>
</feature>
<feature type="compositionally biased region" description="Basic and acidic residues" evidence="6">
    <location>
        <begin position="261"/>
        <end position="275"/>
    </location>
</feature>
<organism evidence="9 10">
    <name type="scientific">Artemisia annua</name>
    <name type="common">Sweet wormwood</name>
    <dbReference type="NCBI Taxonomy" id="35608"/>
    <lineage>
        <taxon>Eukaryota</taxon>
        <taxon>Viridiplantae</taxon>
        <taxon>Streptophyta</taxon>
        <taxon>Embryophyta</taxon>
        <taxon>Tracheophyta</taxon>
        <taxon>Spermatophyta</taxon>
        <taxon>Magnoliopsida</taxon>
        <taxon>eudicotyledons</taxon>
        <taxon>Gunneridae</taxon>
        <taxon>Pentapetalae</taxon>
        <taxon>asterids</taxon>
        <taxon>campanulids</taxon>
        <taxon>Asterales</taxon>
        <taxon>Asteraceae</taxon>
        <taxon>Asteroideae</taxon>
        <taxon>Anthemideae</taxon>
        <taxon>Artemisiinae</taxon>
        <taxon>Artemisia</taxon>
    </lineage>
</organism>
<comment type="caution">
    <text evidence="9">The sequence shown here is derived from an EMBL/GenBank/DDBJ whole genome shotgun (WGS) entry which is preliminary data.</text>
</comment>
<keyword evidence="10" id="KW-1185">Reference proteome</keyword>
<dbReference type="OrthoDB" id="1047602at2759"/>
<dbReference type="STRING" id="35608.A0A2U1LCB3"/>
<feature type="coiled-coil region" evidence="5">
    <location>
        <begin position="470"/>
        <end position="511"/>
    </location>
</feature>
<accession>A0A2U1LCB3</accession>
<name>A0A2U1LCB3_ARTAN</name>
<feature type="compositionally biased region" description="Polar residues" evidence="6">
    <location>
        <begin position="245"/>
        <end position="260"/>
    </location>
</feature>
<keyword evidence="4 7" id="KW-0472">Membrane</keyword>
<evidence type="ECO:0000256" key="5">
    <source>
        <dbReference type="SAM" id="Coils"/>
    </source>
</evidence>
<dbReference type="EMBL" id="PKPP01010199">
    <property type="protein sequence ID" value="PWA46628.1"/>
    <property type="molecule type" value="Genomic_DNA"/>
</dbReference>
<dbReference type="AlphaFoldDB" id="A0A2U1LCB3"/>
<sequence length="534" mass="60798">MSTTNEFMHHLSIAACEWFLIFLMLIDYALGFILTKFAHHCKLQPPCLFCWKHHVFGNECNKHQVHLSSLMSCQLHCKLADVREMCDDCFMSITKHKNQPFLVKNLVRTPGMCSCCKRLWKLKPKGLVKLGVNRGITKPPLPLNTGRTRYRRRNNFKRGRDRISGTSTPILVEENSIHVGALSDSGCTNMRFNFDSDSGSDSEDSFYEIECGENGDSEDDSCAMKRAESFHNVSNPEPSLVNRPPNRSVTAPPSMISNGSIEHDIKENGPLEGSKETSSLPSRGSIQDLSSVNDRASISSDKYEGYESQGTYSLGDIEGETDMEKLKRQVEYDQQRLNLLHKELEEERNAAAIAADEAMAMITRLQEEKAALHMEALQYLRMMDEQAEYDVEALEKANDLVAEKDKEIQDLEADLEYFRSRYDDELFMGNGKVEPGKPPVLGLEDEKKYILQSLSDLEKKFLQFSNGNNKHDSENDVDTVENEISDLNERLQALEADRNFLEHACNTLQSQGGLEFIQEIAHHLHDLRRVRFDR</sequence>
<evidence type="ECO:0000313" key="10">
    <source>
        <dbReference type="Proteomes" id="UP000245207"/>
    </source>
</evidence>
<keyword evidence="3 7" id="KW-1133">Transmembrane helix</keyword>
<dbReference type="PANTHER" id="PTHR31448:SF39">
    <property type="entry name" value="MYOSIN-BINDING PROTEIN 4-RELATED"/>
    <property type="match status" value="1"/>
</dbReference>
<dbReference type="GO" id="GO:0080115">
    <property type="term" value="F:myosin XI tail binding"/>
    <property type="evidence" value="ECO:0007669"/>
    <property type="project" value="UniProtKB-ARBA"/>
</dbReference>
<keyword evidence="2 7" id="KW-0812">Transmembrane</keyword>
<evidence type="ECO:0000256" key="3">
    <source>
        <dbReference type="ARBA" id="ARBA00022989"/>
    </source>
</evidence>
<feature type="region of interest" description="Disordered" evidence="6">
    <location>
        <begin position="197"/>
        <end position="315"/>
    </location>
</feature>
<feature type="transmembrane region" description="Helical" evidence="7">
    <location>
        <begin position="12"/>
        <end position="34"/>
    </location>
</feature>
<comment type="subcellular location">
    <subcellularLocation>
        <location evidence="1">Membrane</location>
        <topology evidence="1">Single-pass membrane protein</topology>
    </subcellularLocation>
</comment>
<proteinExistence type="predicted"/>
<feature type="domain" description="GTD-binding" evidence="8">
    <location>
        <begin position="321"/>
        <end position="419"/>
    </location>
</feature>
<feature type="compositionally biased region" description="Polar residues" evidence="6">
    <location>
        <begin position="276"/>
        <end position="300"/>
    </location>
</feature>
<evidence type="ECO:0000256" key="4">
    <source>
        <dbReference type="ARBA" id="ARBA00023136"/>
    </source>
</evidence>